<dbReference type="InParanoid" id="Q75DG5"/>
<dbReference type="Pfam" id="PF09804">
    <property type="entry name" value="DENND11"/>
    <property type="match status" value="1"/>
</dbReference>
<dbReference type="AlphaFoldDB" id="Q75DG5"/>
<proteinExistence type="predicted"/>
<dbReference type="OMA" id="GYTIVWK"/>
<keyword evidence="2" id="KW-1185">Reference proteome</keyword>
<reference evidence="2" key="2">
    <citation type="journal article" date="2013" name="G3 (Bethesda)">
        <title>Genomes of Ashbya fungi isolated from insects reveal four mating-type loci, numerous translocations, lack of transposons, and distinct gene duplications.</title>
        <authorList>
            <person name="Dietrich F.S."/>
            <person name="Voegeli S."/>
            <person name="Kuo S."/>
            <person name="Philippsen P."/>
        </authorList>
    </citation>
    <scope>GENOME REANNOTATION</scope>
    <source>
        <strain evidence="2">ATCC 10895 / CBS 109.51 / FGSC 9923 / NRRL Y-1056</strain>
    </source>
</reference>
<protein>
    <submittedName>
        <fullName evidence="1">ABR061Cp</fullName>
    </submittedName>
</protein>
<gene>
    <name evidence="1" type="ORF">AGOS_ABR061C</name>
</gene>
<dbReference type="STRING" id="284811.Q75DG5"/>
<dbReference type="KEGG" id="ago:AGOS_ABR061C"/>
<dbReference type="PANTHER" id="PTHR28153:SF1">
    <property type="entry name" value="DUF4484 DOMAIN-CONTAINING PROTEIN"/>
    <property type="match status" value="1"/>
</dbReference>
<evidence type="ECO:0000313" key="1">
    <source>
        <dbReference type="EMBL" id="AAS50831.2"/>
    </source>
</evidence>
<dbReference type="GeneID" id="4619111"/>
<name>Q75DG5_EREGS</name>
<dbReference type="GO" id="GO:0005811">
    <property type="term" value="C:lipid droplet"/>
    <property type="evidence" value="ECO:0000318"/>
    <property type="project" value="GO_Central"/>
</dbReference>
<dbReference type="InterPro" id="IPR018626">
    <property type="entry name" value="LCHN/Anr2"/>
</dbReference>
<organism evidence="1 2">
    <name type="scientific">Eremothecium gossypii (strain ATCC 10895 / CBS 109.51 / FGSC 9923 / NRRL Y-1056)</name>
    <name type="common">Yeast</name>
    <name type="synonym">Ashbya gossypii</name>
    <dbReference type="NCBI Taxonomy" id="284811"/>
    <lineage>
        <taxon>Eukaryota</taxon>
        <taxon>Fungi</taxon>
        <taxon>Dikarya</taxon>
        <taxon>Ascomycota</taxon>
        <taxon>Saccharomycotina</taxon>
        <taxon>Saccharomycetes</taxon>
        <taxon>Saccharomycetales</taxon>
        <taxon>Saccharomycetaceae</taxon>
        <taxon>Eremothecium</taxon>
    </lineage>
</organism>
<dbReference type="EMBL" id="AE016815">
    <property type="protein sequence ID" value="AAS50831.2"/>
    <property type="molecule type" value="Genomic_DNA"/>
</dbReference>
<dbReference type="eggNOG" id="KOG4704">
    <property type="taxonomic scope" value="Eukaryota"/>
</dbReference>
<dbReference type="OrthoDB" id="2152680at2759"/>
<sequence length="532" mass="61178">MSLRKQEAPLSPMVYHPRSGNFQLGSASHRVPLTAMCLTKFDVKKGNTVLWTTSLAPEHKLHNIEFKTLPAGIHESEQDWVNFVLPKEDGEFYYGVALFSQNGLRLVEEEQSHGVDRSRVEMYSLAVITDPQFRLDAMAESKYYRWKPNMFICANEYKEDLAQLMEQWLKSKSLEVLEHYFSYNKYQPDLGSPLLMRKWPGSSTLTGGSYEDYAQGSKDDAETFKPSKSWLYLLPEIIEQLGPSIFTLWKACLLRQRILVVNEHGQSFERTNALTYCLSVLSLIPLQLERKLAHANMPLQTLYTIGIADLDHLTDMVSDALHKSDPDGPHLPSFIACTSDEILAERGELFDMVVKLSNYHGVKVYAHGTEVRATPHEWESFQYLSANFLYREYSEVEMNGYMKNVESLSWSQYIIDALYWWSTAGYLQPPYHNTSNLLANCDRVDEKNEVEIVLGIVEYFHSKITLLYEKLHEIITDPDADASDRIAVPSLFLAECGLDCFSFQDHEFLKTLCAQWFNVHIEIRVADFNVFC</sequence>
<dbReference type="FunCoup" id="Q75DG5">
    <property type="interactions" value="37"/>
</dbReference>
<dbReference type="Proteomes" id="UP000000591">
    <property type="component" value="Chromosome II"/>
</dbReference>
<dbReference type="HOGENOM" id="CLU_019791_0_0_1"/>
<dbReference type="InterPro" id="IPR053056">
    <property type="entry name" value="Lipid_Metab_Assoc_Protein"/>
</dbReference>
<dbReference type="PANTHER" id="PTHR28153">
    <property type="entry name" value="PROTEIN, PUTATIVE-RELATED"/>
    <property type="match status" value="1"/>
</dbReference>
<reference evidence="1 2" key="1">
    <citation type="journal article" date="2004" name="Science">
        <title>The Ashbya gossypii genome as a tool for mapping the ancient Saccharomyces cerevisiae genome.</title>
        <authorList>
            <person name="Dietrich F.S."/>
            <person name="Voegeli S."/>
            <person name="Brachat S."/>
            <person name="Lerch A."/>
            <person name="Gates K."/>
            <person name="Steiner S."/>
            <person name="Mohr C."/>
            <person name="Pohlmann R."/>
            <person name="Luedi P."/>
            <person name="Choi S."/>
            <person name="Wing R.A."/>
            <person name="Flavier A."/>
            <person name="Gaffney T.D."/>
            <person name="Philippsen P."/>
        </authorList>
    </citation>
    <scope>NUCLEOTIDE SEQUENCE [LARGE SCALE GENOMIC DNA]</scope>
    <source>
        <strain evidence="2">ATCC 10895 / CBS 109.51 / FGSC 9923 / NRRL Y-1056</strain>
    </source>
</reference>
<evidence type="ECO:0000313" key="2">
    <source>
        <dbReference type="Proteomes" id="UP000000591"/>
    </source>
</evidence>
<dbReference type="RefSeq" id="NP_983007.2">
    <property type="nucleotide sequence ID" value="NM_208360.2"/>
</dbReference>
<accession>Q75DG5</accession>